<comment type="caution">
    <text evidence="1">The sequence shown here is derived from an EMBL/GenBank/DDBJ whole genome shotgun (WGS) entry which is preliminary data.</text>
</comment>
<dbReference type="GO" id="GO:0016301">
    <property type="term" value="F:kinase activity"/>
    <property type="evidence" value="ECO:0007669"/>
    <property type="project" value="UniProtKB-KW"/>
</dbReference>
<reference evidence="1 2" key="1">
    <citation type="submission" date="2019-05" db="EMBL/GenBank/DDBJ databases">
        <title>Emergence of the Ug99 lineage of the wheat stem rust pathogen through somatic hybridization.</title>
        <authorList>
            <person name="Li F."/>
            <person name="Upadhyaya N.M."/>
            <person name="Sperschneider J."/>
            <person name="Matny O."/>
            <person name="Nguyen-Phuc H."/>
            <person name="Mago R."/>
            <person name="Raley C."/>
            <person name="Miller M.E."/>
            <person name="Silverstein K.A.T."/>
            <person name="Henningsen E."/>
            <person name="Hirsch C.D."/>
            <person name="Visser B."/>
            <person name="Pretorius Z.A."/>
            <person name="Steffenson B.J."/>
            <person name="Schwessinger B."/>
            <person name="Dodds P.N."/>
            <person name="Figueroa M."/>
        </authorList>
    </citation>
    <scope>NUCLEOTIDE SEQUENCE [LARGE SCALE GENOMIC DNA]</scope>
    <source>
        <strain evidence="1 2">Ug99</strain>
    </source>
</reference>
<dbReference type="Proteomes" id="UP000325313">
    <property type="component" value="Unassembled WGS sequence"/>
</dbReference>
<gene>
    <name evidence="1" type="primary">MEC1_6</name>
    <name evidence="1" type="ORF">PGTUg99_030518</name>
</gene>
<keyword evidence="1" id="KW-0418">Kinase</keyword>
<sequence length="327" mass="36194">MAGEADPRRLERLPSSRRGMYLAGWKTLAISIVHCFELTRATDLELVDQGCVELNKSLGHRICTILLRQMCRRCTYLLGVIKTEMSFFSRRIGLSIYASLDRYLPSLSQFMLIDLKFDSYGSALFADLLGISLEIFLTSTARSTLPLLVLNSNTTTIEAIAKAKEETVPGLLVYQAADILTELCSRNTTKELKKGAEIFYRLLNSGCENSSDPNQISIQIVKLMEMSAGLIYYRLIVKVGSEADQSRGPRGTCLAGWKATLPVDKVHALPTGRTLPAGRKPFQPAIGLGYPRGYPDIRRDLGGKGHPHPNPHPLAGIRWPWRISASG</sequence>
<protein>
    <submittedName>
        <fullName evidence="1">Serine/threonine-protein kinase M1</fullName>
    </submittedName>
</protein>
<evidence type="ECO:0000313" key="2">
    <source>
        <dbReference type="Proteomes" id="UP000325313"/>
    </source>
</evidence>
<accession>A0A5B0Q804</accession>
<evidence type="ECO:0000313" key="1">
    <source>
        <dbReference type="EMBL" id="KAA1109360.1"/>
    </source>
</evidence>
<keyword evidence="1" id="KW-0808">Transferase</keyword>
<dbReference type="AlphaFoldDB" id="A0A5B0Q804"/>
<dbReference type="EMBL" id="VDEP01000305">
    <property type="protein sequence ID" value="KAA1109360.1"/>
    <property type="molecule type" value="Genomic_DNA"/>
</dbReference>
<name>A0A5B0Q804_PUCGR</name>
<proteinExistence type="predicted"/>
<organism evidence="1 2">
    <name type="scientific">Puccinia graminis f. sp. tritici</name>
    <dbReference type="NCBI Taxonomy" id="56615"/>
    <lineage>
        <taxon>Eukaryota</taxon>
        <taxon>Fungi</taxon>
        <taxon>Dikarya</taxon>
        <taxon>Basidiomycota</taxon>
        <taxon>Pucciniomycotina</taxon>
        <taxon>Pucciniomycetes</taxon>
        <taxon>Pucciniales</taxon>
        <taxon>Pucciniaceae</taxon>
        <taxon>Puccinia</taxon>
    </lineage>
</organism>